<feature type="transmembrane region" description="Helical" evidence="1">
    <location>
        <begin position="18"/>
        <end position="51"/>
    </location>
</feature>
<keyword evidence="1" id="KW-1133">Transmembrane helix</keyword>
<evidence type="ECO:0000313" key="3">
    <source>
        <dbReference type="Proteomes" id="UP000054166"/>
    </source>
</evidence>
<keyword evidence="1" id="KW-0472">Membrane</keyword>
<reference evidence="2 3" key="1">
    <citation type="submission" date="2014-04" db="EMBL/GenBank/DDBJ databases">
        <authorList>
            <consortium name="DOE Joint Genome Institute"/>
            <person name="Kuo A."/>
            <person name="Tarkka M."/>
            <person name="Buscot F."/>
            <person name="Kohler A."/>
            <person name="Nagy L.G."/>
            <person name="Floudas D."/>
            <person name="Copeland A."/>
            <person name="Barry K.W."/>
            <person name="Cichocki N."/>
            <person name="Veneault-Fourrey C."/>
            <person name="LaButti K."/>
            <person name="Lindquist E.A."/>
            <person name="Lipzen A."/>
            <person name="Lundell T."/>
            <person name="Morin E."/>
            <person name="Murat C."/>
            <person name="Sun H."/>
            <person name="Tunlid A."/>
            <person name="Henrissat B."/>
            <person name="Grigoriev I.V."/>
            <person name="Hibbett D.S."/>
            <person name="Martin F."/>
            <person name="Nordberg H.P."/>
            <person name="Cantor M.N."/>
            <person name="Hua S.X."/>
        </authorList>
    </citation>
    <scope>NUCLEOTIDE SEQUENCE [LARGE SCALE GENOMIC DNA]</scope>
    <source>
        <strain evidence="2 3">F 1598</strain>
    </source>
</reference>
<dbReference type="Proteomes" id="UP000054166">
    <property type="component" value="Unassembled WGS sequence"/>
</dbReference>
<name>A0A0C3F721_PILCF</name>
<evidence type="ECO:0000313" key="2">
    <source>
        <dbReference type="EMBL" id="KIM75611.1"/>
    </source>
</evidence>
<dbReference type="HOGENOM" id="CLU_2758709_0_0_1"/>
<proteinExistence type="predicted"/>
<organism evidence="2 3">
    <name type="scientific">Piloderma croceum (strain F 1598)</name>
    <dbReference type="NCBI Taxonomy" id="765440"/>
    <lineage>
        <taxon>Eukaryota</taxon>
        <taxon>Fungi</taxon>
        <taxon>Dikarya</taxon>
        <taxon>Basidiomycota</taxon>
        <taxon>Agaricomycotina</taxon>
        <taxon>Agaricomycetes</taxon>
        <taxon>Agaricomycetidae</taxon>
        <taxon>Atheliales</taxon>
        <taxon>Atheliaceae</taxon>
        <taxon>Piloderma</taxon>
    </lineage>
</organism>
<dbReference type="InParanoid" id="A0A0C3F721"/>
<evidence type="ECO:0000256" key="1">
    <source>
        <dbReference type="SAM" id="Phobius"/>
    </source>
</evidence>
<sequence>MTVRSYDTLYTSVLQTEPIYICVCFLCARSFGLAVCFFVGSFAAAVAFSVLRELLSCRWTIKTIIIHTGT</sequence>
<gene>
    <name evidence="2" type="ORF">PILCRDRAFT_668042</name>
</gene>
<dbReference type="AlphaFoldDB" id="A0A0C3F721"/>
<protein>
    <submittedName>
        <fullName evidence="2">Uncharacterized protein</fullName>
    </submittedName>
</protein>
<dbReference type="EMBL" id="KN833044">
    <property type="protein sequence ID" value="KIM75611.1"/>
    <property type="molecule type" value="Genomic_DNA"/>
</dbReference>
<keyword evidence="3" id="KW-1185">Reference proteome</keyword>
<reference evidence="3" key="2">
    <citation type="submission" date="2015-01" db="EMBL/GenBank/DDBJ databases">
        <title>Evolutionary Origins and Diversification of the Mycorrhizal Mutualists.</title>
        <authorList>
            <consortium name="DOE Joint Genome Institute"/>
            <consortium name="Mycorrhizal Genomics Consortium"/>
            <person name="Kohler A."/>
            <person name="Kuo A."/>
            <person name="Nagy L.G."/>
            <person name="Floudas D."/>
            <person name="Copeland A."/>
            <person name="Barry K.W."/>
            <person name="Cichocki N."/>
            <person name="Veneault-Fourrey C."/>
            <person name="LaButti K."/>
            <person name="Lindquist E.A."/>
            <person name="Lipzen A."/>
            <person name="Lundell T."/>
            <person name="Morin E."/>
            <person name="Murat C."/>
            <person name="Riley R."/>
            <person name="Ohm R."/>
            <person name="Sun H."/>
            <person name="Tunlid A."/>
            <person name="Henrissat B."/>
            <person name="Grigoriev I.V."/>
            <person name="Hibbett D.S."/>
            <person name="Martin F."/>
        </authorList>
    </citation>
    <scope>NUCLEOTIDE SEQUENCE [LARGE SCALE GENOMIC DNA]</scope>
    <source>
        <strain evidence="3">F 1598</strain>
    </source>
</reference>
<accession>A0A0C3F721</accession>
<keyword evidence="1" id="KW-0812">Transmembrane</keyword>